<feature type="transmembrane region" description="Helical" evidence="1">
    <location>
        <begin position="99"/>
        <end position="127"/>
    </location>
</feature>
<feature type="transmembrane region" description="Helical" evidence="1">
    <location>
        <begin position="168"/>
        <end position="186"/>
    </location>
</feature>
<gene>
    <name evidence="2" type="ORF">H8B09_17110</name>
</gene>
<dbReference type="PANTHER" id="PTHR37305:SF1">
    <property type="entry name" value="MEMBRANE PROTEIN"/>
    <property type="match status" value="1"/>
</dbReference>
<dbReference type="EMBL" id="JACXZA010000004">
    <property type="protein sequence ID" value="MBD3920485.1"/>
    <property type="molecule type" value="Genomic_DNA"/>
</dbReference>
<proteinExistence type="predicted"/>
<dbReference type="PANTHER" id="PTHR37305">
    <property type="entry name" value="INTEGRAL MEMBRANE PROTEIN-RELATED"/>
    <property type="match status" value="1"/>
</dbReference>
<feature type="transmembrane region" description="Helical" evidence="1">
    <location>
        <begin position="218"/>
        <end position="240"/>
    </location>
</feature>
<keyword evidence="1" id="KW-1133">Transmembrane helix</keyword>
<accession>A0ABR8MY21</accession>
<protein>
    <submittedName>
        <fullName evidence="2">ABC transporter permease</fullName>
    </submittedName>
</protein>
<keyword evidence="3" id="KW-1185">Reference proteome</keyword>
<dbReference type="Pfam" id="PF12730">
    <property type="entry name" value="ABC2_membrane_4"/>
    <property type="match status" value="1"/>
</dbReference>
<evidence type="ECO:0000313" key="3">
    <source>
        <dbReference type="Proteomes" id="UP000609346"/>
    </source>
</evidence>
<keyword evidence="1" id="KW-0472">Membrane</keyword>
<keyword evidence="1" id="KW-0812">Transmembrane</keyword>
<feature type="transmembrane region" description="Helical" evidence="1">
    <location>
        <begin position="20"/>
        <end position="38"/>
    </location>
</feature>
<dbReference type="Proteomes" id="UP000609346">
    <property type="component" value="Unassembled WGS sequence"/>
</dbReference>
<dbReference type="RefSeq" id="WP_191204782.1">
    <property type="nucleotide sequence ID" value="NZ_JACXZA010000004.1"/>
</dbReference>
<comment type="caution">
    <text evidence="2">The sequence shown here is derived from an EMBL/GenBank/DDBJ whole genome shotgun (WGS) entry which is preliminary data.</text>
</comment>
<evidence type="ECO:0000313" key="2">
    <source>
        <dbReference type="EMBL" id="MBD3920485.1"/>
    </source>
</evidence>
<feature type="transmembrane region" description="Helical" evidence="1">
    <location>
        <begin position="58"/>
        <end position="78"/>
    </location>
</feature>
<reference evidence="2 3" key="1">
    <citation type="submission" date="2020-09" db="EMBL/GenBank/DDBJ databases">
        <title>Paenibacillus sp. strain PR3 16S rRNA gene Genome sequencing and assembly.</title>
        <authorList>
            <person name="Kim J."/>
        </authorList>
    </citation>
    <scope>NUCLEOTIDE SEQUENCE [LARGE SCALE GENOMIC DNA]</scope>
    <source>
        <strain evidence="2 3">PR3</strain>
    </source>
</reference>
<name>A0ABR8MY21_9BACL</name>
<feature type="transmembrane region" description="Helical" evidence="1">
    <location>
        <begin position="139"/>
        <end position="161"/>
    </location>
</feature>
<organism evidence="2 3">
    <name type="scientific">Paenibacillus terricola</name>
    <dbReference type="NCBI Taxonomy" id="2763503"/>
    <lineage>
        <taxon>Bacteria</taxon>
        <taxon>Bacillati</taxon>
        <taxon>Bacillota</taxon>
        <taxon>Bacilli</taxon>
        <taxon>Bacillales</taxon>
        <taxon>Paenibacillaceae</taxon>
        <taxon>Paenibacillus</taxon>
    </lineage>
</organism>
<evidence type="ECO:0000256" key="1">
    <source>
        <dbReference type="SAM" id="Phobius"/>
    </source>
</evidence>
<sequence length="246" mass="27277">MNNLIKAEWFKLRKDRSFRALIWILTAISLLYMADSIYDGDFQLDSLYANDILGINFQFMQLVPCILAGFFISGEYATGTMKSIVSSGNSRIQVYAAKLTVFTIGAAILSMLPLLLMTGGVGIYVGFANLPDGVFVLQTVGLTLLYAAAFGSIMTLFATLFTESGKSIGFLLIFFMFFGSLLQALSAKLTFLEPLWDYSVFKLLFSIADVKSLDGSQWFTQLAVPIATIVVFGWLGCRIFQRKEIK</sequence>